<organism evidence="1 2">
    <name type="scientific">Paramecium octaurelia</name>
    <dbReference type="NCBI Taxonomy" id="43137"/>
    <lineage>
        <taxon>Eukaryota</taxon>
        <taxon>Sar</taxon>
        <taxon>Alveolata</taxon>
        <taxon>Ciliophora</taxon>
        <taxon>Intramacronucleata</taxon>
        <taxon>Oligohymenophorea</taxon>
        <taxon>Peniculida</taxon>
        <taxon>Parameciidae</taxon>
        <taxon>Paramecium</taxon>
    </lineage>
</organism>
<gene>
    <name evidence="1" type="ORF">POCTA_138.1.T0030453</name>
</gene>
<accession>A0A8S1RYG7</accession>
<evidence type="ECO:0000313" key="1">
    <source>
        <dbReference type="EMBL" id="CAD8132477.1"/>
    </source>
</evidence>
<proteinExistence type="predicted"/>
<reference evidence="1" key="1">
    <citation type="submission" date="2021-01" db="EMBL/GenBank/DDBJ databases">
        <authorList>
            <consortium name="Genoscope - CEA"/>
            <person name="William W."/>
        </authorList>
    </citation>
    <scope>NUCLEOTIDE SEQUENCE</scope>
</reference>
<keyword evidence="2" id="KW-1185">Reference proteome</keyword>
<protein>
    <submittedName>
        <fullName evidence="1">Uncharacterized protein</fullName>
    </submittedName>
</protein>
<name>A0A8S1RYG7_PAROT</name>
<dbReference type="EMBL" id="CAJJDP010000001">
    <property type="protein sequence ID" value="CAD8132477.1"/>
    <property type="molecule type" value="Genomic_DNA"/>
</dbReference>
<dbReference type="Proteomes" id="UP000683925">
    <property type="component" value="Unassembled WGS sequence"/>
</dbReference>
<evidence type="ECO:0000313" key="2">
    <source>
        <dbReference type="Proteomes" id="UP000683925"/>
    </source>
</evidence>
<comment type="caution">
    <text evidence="1">The sequence shown here is derived from an EMBL/GenBank/DDBJ whole genome shotgun (WGS) entry which is preliminary data.</text>
</comment>
<sequence>MLRIEIDLSQGGTIYEIDNFFLIGKVTKDFLLIKLIKLKRSLRSIKFNSQNSINGYGENQQERIMLVRGNQFLQQGGRRLYIYISKGSSIVGL</sequence>
<dbReference type="AlphaFoldDB" id="A0A8S1RYG7"/>